<name>A0AAW5R8X0_9HYPH</name>
<dbReference type="PROSITE" id="PS50801">
    <property type="entry name" value="STAS"/>
    <property type="match status" value="1"/>
</dbReference>
<dbReference type="Pfam" id="PF01740">
    <property type="entry name" value="STAS"/>
    <property type="match status" value="1"/>
</dbReference>
<reference evidence="7 8" key="1">
    <citation type="submission" date="2022-04" db="EMBL/GenBank/DDBJ databases">
        <authorList>
            <person name="Ye Y.-Q."/>
            <person name="Du Z.-J."/>
        </authorList>
    </citation>
    <scope>NUCLEOTIDE SEQUENCE [LARGE SCALE GENOMIC DNA]</scope>
    <source>
        <strain evidence="7 8">A6E488</strain>
    </source>
</reference>
<dbReference type="Proteomes" id="UP001320898">
    <property type="component" value="Unassembled WGS sequence"/>
</dbReference>
<dbReference type="InterPro" id="IPR036513">
    <property type="entry name" value="STAS_dom_sf"/>
</dbReference>
<keyword evidence="3 5" id="KW-1133">Transmembrane helix</keyword>
<feature type="transmembrane region" description="Helical" evidence="5">
    <location>
        <begin position="38"/>
        <end position="59"/>
    </location>
</feature>
<feature type="transmembrane region" description="Helical" evidence="5">
    <location>
        <begin position="211"/>
        <end position="230"/>
    </location>
</feature>
<keyword evidence="8" id="KW-1185">Reference proteome</keyword>
<evidence type="ECO:0000256" key="4">
    <source>
        <dbReference type="ARBA" id="ARBA00023136"/>
    </source>
</evidence>
<feature type="domain" description="STAS" evidence="6">
    <location>
        <begin position="463"/>
        <end position="566"/>
    </location>
</feature>
<organism evidence="7 8">
    <name type="scientific">Microbaculum marinisediminis</name>
    <dbReference type="NCBI Taxonomy" id="2931392"/>
    <lineage>
        <taxon>Bacteria</taxon>
        <taxon>Pseudomonadati</taxon>
        <taxon>Pseudomonadota</taxon>
        <taxon>Alphaproteobacteria</taxon>
        <taxon>Hyphomicrobiales</taxon>
        <taxon>Tepidamorphaceae</taxon>
        <taxon>Microbaculum</taxon>
    </lineage>
</organism>
<feature type="transmembrane region" description="Helical" evidence="5">
    <location>
        <begin position="66"/>
        <end position="85"/>
    </location>
</feature>
<feature type="transmembrane region" description="Helical" evidence="5">
    <location>
        <begin position="186"/>
        <end position="204"/>
    </location>
</feature>
<evidence type="ECO:0000259" key="6">
    <source>
        <dbReference type="PROSITE" id="PS50801"/>
    </source>
</evidence>
<dbReference type="CDD" id="cd07042">
    <property type="entry name" value="STAS_SulP_like_sulfate_transporter"/>
    <property type="match status" value="1"/>
</dbReference>
<dbReference type="EMBL" id="JALIDZ010000015">
    <property type="protein sequence ID" value="MCT8974825.1"/>
    <property type="molecule type" value="Genomic_DNA"/>
</dbReference>
<accession>A0AAW5R8X0</accession>
<dbReference type="Pfam" id="PF00916">
    <property type="entry name" value="Sulfate_transp"/>
    <property type="match status" value="1"/>
</dbReference>
<keyword evidence="4 5" id="KW-0472">Membrane</keyword>
<evidence type="ECO:0000256" key="3">
    <source>
        <dbReference type="ARBA" id="ARBA00022989"/>
    </source>
</evidence>
<dbReference type="AlphaFoldDB" id="A0AAW5R8X0"/>
<dbReference type="Gene3D" id="3.30.750.24">
    <property type="entry name" value="STAS domain"/>
    <property type="match status" value="1"/>
</dbReference>
<gene>
    <name evidence="7" type="primary">sulP</name>
    <name evidence="7" type="ORF">MUB46_23455</name>
</gene>
<comment type="subcellular location">
    <subcellularLocation>
        <location evidence="1">Membrane</location>
        <topology evidence="1">Multi-pass membrane protein</topology>
    </subcellularLocation>
</comment>
<dbReference type="InterPro" id="IPR002645">
    <property type="entry name" value="STAS_dom"/>
</dbReference>
<dbReference type="PANTHER" id="PTHR11814">
    <property type="entry name" value="SULFATE TRANSPORTER"/>
    <property type="match status" value="1"/>
</dbReference>
<evidence type="ECO:0000256" key="1">
    <source>
        <dbReference type="ARBA" id="ARBA00004141"/>
    </source>
</evidence>
<dbReference type="InterPro" id="IPR011547">
    <property type="entry name" value="SLC26A/SulP_dom"/>
</dbReference>
<dbReference type="NCBIfam" id="TIGR00815">
    <property type="entry name" value="sulP"/>
    <property type="match status" value="1"/>
</dbReference>
<feature type="transmembrane region" description="Helical" evidence="5">
    <location>
        <begin position="105"/>
        <end position="127"/>
    </location>
</feature>
<evidence type="ECO:0000256" key="2">
    <source>
        <dbReference type="ARBA" id="ARBA00022692"/>
    </source>
</evidence>
<comment type="caution">
    <text evidence="7">The sequence shown here is derived from an EMBL/GenBank/DDBJ whole genome shotgun (WGS) entry which is preliminary data.</text>
</comment>
<dbReference type="GO" id="GO:0016020">
    <property type="term" value="C:membrane"/>
    <property type="evidence" value="ECO:0007669"/>
    <property type="project" value="UniProtKB-SubCell"/>
</dbReference>
<dbReference type="InterPro" id="IPR001902">
    <property type="entry name" value="SLC26A/SulP_fam"/>
</dbReference>
<feature type="transmembrane region" description="Helical" evidence="5">
    <location>
        <begin position="392"/>
        <end position="421"/>
    </location>
</feature>
<dbReference type="GO" id="GO:0055085">
    <property type="term" value="P:transmembrane transport"/>
    <property type="evidence" value="ECO:0007669"/>
    <property type="project" value="InterPro"/>
</dbReference>
<feature type="transmembrane region" description="Helical" evidence="5">
    <location>
        <begin position="262"/>
        <end position="284"/>
    </location>
</feature>
<proteinExistence type="predicted"/>
<keyword evidence="2 5" id="KW-0812">Transmembrane</keyword>
<feature type="transmembrane region" description="Helical" evidence="5">
    <location>
        <begin position="139"/>
        <end position="157"/>
    </location>
</feature>
<evidence type="ECO:0000313" key="8">
    <source>
        <dbReference type="Proteomes" id="UP001320898"/>
    </source>
</evidence>
<evidence type="ECO:0000256" key="5">
    <source>
        <dbReference type="SAM" id="Phobius"/>
    </source>
</evidence>
<dbReference type="SUPFAM" id="SSF52091">
    <property type="entry name" value="SpoIIaa-like"/>
    <property type="match status" value="1"/>
</dbReference>
<protein>
    <submittedName>
        <fullName evidence="7">Sulfate permease</fullName>
    </submittedName>
</protein>
<feature type="transmembrane region" description="Helical" evidence="5">
    <location>
        <begin position="342"/>
        <end position="372"/>
    </location>
</feature>
<evidence type="ECO:0000313" key="7">
    <source>
        <dbReference type="EMBL" id="MCT8974825.1"/>
    </source>
</evidence>
<dbReference type="RefSeq" id="WP_261618412.1">
    <property type="nucleotide sequence ID" value="NZ_JALIDZ010000015.1"/>
</dbReference>
<sequence>MIDNAARGLRHIDWRLFVPKLVTTLREGYDLTAFRHDAIAGLTVAIVALPLAMALAIASGASPAQGLITAVVAGFLISALGGSRFQIGGPTGAFVVVVYGVIDQYGYDGLLLATLMAGVMLIVAGLARFGTWIKYIPDAVVTGFTSGIAVIIFSSQIKDIFGLQMADVPAEFVDKWHAMWVARDTVDPATVAIAAGALALILALRRYAPKAPGFLIAVVLASLVVALAGLPVDTIGSRFGGIPSEIPMPRMPEIGLARMAELLPSAFTIAFLAGVESLLSAMVADGMTGRRHRSNCELVAQGVANTASALFGGLPATGAIARTATNIRAGARSPISGMLHAAFLLLFMLVAAPLAAFIPLASLAAVLVIVAWNMSEVERFRQLMSAPLGDRLVLLVTFGLTVLVDLTVAIEVGVVFAAVLFMHRMSEVVAIGRPGTAIIERDEDDETVHAHRRGLIDLDTLPPEIQVLQMRGPLFFGVANRLADVVDRIGTPPRVYIMRMREVPIIDSSGASRLREFLNRARRHHATVILSGLQREPKRTLIAMRILHPGDGVRLAPDFAAAIDLADRLIADQPTTDRTPAAE</sequence>